<evidence type="ECO:0000313" key="2">
    <source>
        <dbReference type="Proteomes" id="UP001595824"/>
    </source>
</evidence>
<sequence length="210" mass="22485">MAKSSIDLPMGFEVPEAFNDIDFSVSAEANTNKLIERLNTVDPKPSQKEMAHAVLAQQSMYELLSAAGAVYAGTLLYGPTKEKPEAKLSSAILTVTARPSELSNDQTVHRLARTMGAVYQNAEVGVVRLEAGPAVLLTEERKVEKPVNLLGEGGGATVVRQLHVFVPIPGRLAMADFAIATENLAEWDSCVEILAEVCRTITFDTADAAA</sequence>
<evidence type="ECO:0000313" key="1">
    <source>
        <dbReference type="EMBL" id="MFC4331857.1"/>
    </source>
</evidence>
<dbReference type="Proteomes" id="UP001595824">
    <property type="component" value="Unassembled WGS sequence"/>
</dbReference>
<keyword evidence="2" id="KW-1185">Reference proteome</keyword>
<dbReference type="RefSeq" id="WP_381743314.1">
    <property type="nucleotide sequence ID" value="NZ_JBHSDP010000027.1"/>
</dbReference>
<name>A0ABV8TML2_9ACTN</name>
<protein>
    <submittedName>
        <fullName evidence="1">Uncharacterized protein</fullName>
    </submittedName>
</protein>
<gene>
    <name evidence="1" type="ORF">ACFPC0_29620</name>
</gene>
<comment type="caution">
    <text evidence="1">The sequence shown here is derived from an EMBL/GenBank/DDBJ whole genome shotgun (WGS) entry which is preliminary data.</text>
</comment>
<proteinExistence type="predicted"/>
<dbReference type="EMBL" id="JBHSDP010000027">
    <property type="protein sequence ID" value="MFC4331857.1"/>
    <property type="molecule type" value="Genomic_DNA"/>
</dbReference>
<reference evidence="2" key="1">
    <citation type="journal article" date="2019" name="Int. J. Syst. Evol. Microbiol.">
        <title>The Global Catalogue of Microorganisms (GCM) 10K type strain sequencing project: providing services to taxonomists for standard genome sequencing and annotation.</title>
        <authorList>
            <consortium name="The Broad Institute Genomics Platform"/>
            <consortium name="The Broad Institute Genome Sequencing Center for Infectious Disease"/>
            <person name="Wu L."/>
            <person name="Ma J."/>
        </authorList>
    </citation>
    <scope>NUCLEOTIDE SEQUENCE [LARGE SCALE GENOMIC DNA]</scope>
    <source>
        <strain evidence="2">PCU 347</strain>
    </source>
</reference>
<accession>A0ABV8TML2</accession>
<organism evidence="1 2">
    <name type="scientific">Streptomyces andamanensis</name>
    <dbReference type="NCBI Taxonomy" id="1565035"/>
    <lineage>
        <taxon>Bacteria</taxon>
        <taxon>Bacillati</taxon>
        <taxon>Actinomycetota</taxon>
        <taxon>Actinomycetes</taxon>
        <taxon>Kitasatosporales</taxon>
        <taxon>Streptomycetaceae</taxon>
        <taxon>Streptomyces</taxon>
    </lineage>
</organism>